<gene>
    <name evidence="2" type="ORF">KQP761_LOCUS4012</name>
</gene>
<evidence type="ECO:0000259" key="1">
    <source>
        <dbReference type="PROSITE" id="PS50208"/>
    </source>
</evidence>
<proteinExistence type="predicted"/>
<sequence>MAIAQENSSSRRKLALIIGNDNYSVLHNKLNHSINNARDLSDVLQKIDFNVTTACNLTKQEMIANIIDFSDTISNGDIILFYFSGHGYEVKKKNYMIPVDDATIETERDIEDFSVNIERTLSRLVARNYSYVTILILDCCQPYWLQPPTTSRSTAHDKPLDEIQPLPGSFIQFACDANQTVDDSGERDRNCLFTKHLLDNIARKNVDVADIFLDISNNVYRESNRAQKPLSMNGLDRYGRVFLNEVIEPDINISEDFLSQQPLSHEEKVYYDRCKEYCQLTEQPLISVGDEIFDDTTDVTSLLLVLGIEEDPNLFDLKDFLTKFCRKINIPVVDIQVQQIQIGSCIVITEIWNKFKSSDKKLRVKMICKSLTQKLLQKLGLMKIFFIFMGTIESLKQQFSRTEIRLNPEYDRIYARDHNFWEGNNNDGKDRGNQPYYCPVGWKRVSLYVTDDFYGKFKGWCICYHGTKFAYGLSILLNGLKPAQYIAHGTGVYATPSVQYACHPRYAEVRLIEKQYQSKIFKSGSYIQYVLECRVHPDNIKKIGKETLNASSTVVDPNISNESIEWVIDHQNKNIVDFNDPQSSIVCTGILMRVTDKHPGLLLESKWWFLSHLCQNQQCCALGIDRSKLERQLNDGNTCNIILE</sequence>
<feature type="domain" description="Caspase family p20" evidence="1">
    <location>
        <begin position="11"/>
        <end position="89"/>
    </location>
</feature>
<dbReference type="PANTHER" id="PTHR22576:SF37">
    <property type="entry name" value="MUCOSA-ASSOCIATED LYMPHOID TISSUE LYMPHOMA TRANSLOCATION PROTEIN 1"/>
    <property type="match status" value="1"/>
</dbReference>
<organism evidence="2 3">
    <name type="scientific">Rotaria magnacalcarata</name>
    <dbReference type="NCBI Taxonomy" id="392030"/>
    <lineage>
        <taxon>Eukaryota</taxon>
        <taxon>Metazoa</taxon>
        <taxon>Spiralia</taxon>
        <taxon>Gnathifera</taxon>
        <taxon>Rotifera</taxon>
        <taxon>Eurotatoria</taxon>
        <taxon>Bdelloidea</taxon>
        <taxon>Philodinida</taxon>
        <taxon>Philodinidae</taxon>
        <taxon>Rotaria</taxon>
    </lineage>
</organism>
<protein>
    <recommendedName>
        <fullName evidence="1">Caspase family p20 domain-containing protein</fullName>
    </recommendedName>
</protein>
<dbReference type="OrthoDB" id="412369at2759"/>
<dbReference type="Gene3D" id="3.40.50.1460">
    <property type="match status" value="1"/>
</dbReference>
<dbReference type="GO" id="GO:0004197">
    <property type="term" value="F:cysteine-type endopeptidase activity"/>
    <property type="evidence" value="ECO:0007669"/>
    <property type="project" value="InterPro"/>
</dbReference>
<dbReference type="PROSITE" id="PS50208">
    <property type="entry name" value="CASPASE_P20"/>
    <property type="match status" value="1"/>
</dbReference>
<dbReference type="InterPro" id="IPR011600">
    <property type="entry name" value="Pept_C14_caspase"/>
</dbReference>
<evidence type="ECO:0000313" key="2">
    <source>
        <dbReference type="EMBL" id="CAF1285696.1"/>
    </source>
</evidence>
<dbReference type="SUPFAM" id="SSF56399">
    <property type="entry name" value="ADP-ribosylation"/>
    <property type="match status" value="1"/>
</dbReference>
<dbReference type="EMBL" id="CAJNOW010000629">
    <property type="protein sequence ID" value="CAF1285696.1"/>
    <property type="molecule type" value="Genomic_DNA"/>
</dbReference>
<dbReference type="Pfam" id="PF00656">
    <property type="entry name" value="Peptidase_C14"/>
    <property type="match status" value="1"/>
</dbReference>
<comment type="caution">
    <text evidence="2">The sequence shown here is derived from an EMBL/GenBank/DDBJ whole genome shotgun (WGS) entry which is preliminary data.</text>
</comment>
<dbReference type="InterPro" id="IPR029030">
    <property type="entry name" value="Caspase-like_dom_sf"/>
</dbReference>
<name>A0A815CMG2_9BILA</name>
<dbReference type="Proteomes" id="UP000663834">
    <property type="component" value="Unassembled WGS sequence"/>
</dbReference>
<dbReference type="PANTHER" id="PTHR22576">
    <property type="entry name" value="MUCOSA ASSOCIATED LYMPHOID TISSUE LYMPHOMA TRANSLOCATION PROTEIN 1/PARACASPASE"/>
    <property type="match status" value="1"/>
</dbReference>
<dbReference type="InterPro" id="IPR052039">
    <property type="entry name" value="Caspase-related_regulators"/>
</dbReference>
<dbReference type="InterPro" id="IPR001309">
    <property type="entry name" value="Pept_C14_p20"/>
</dbReference>
<reference evidence="2" key="1">
    <citation type="submission" date="2021-02" db="EMBL/GenBank/DDBJ databases">
        <authorList>
            <person name="Nowell W R."/>
        </authorList>
    </citation>
    <scope>NUCLEOTIDE SEQUENCE</scope>
</reference>
<dbReference type="AlphaFoldDB" id="A0A815CMG2"/>
<evidence type="ECO:0000313" key="3">
    <source>
        <dbReference type="Proteomes" id="UP000663834"/>
    </source>
</evidence>
<dbReference type="SUPFAM" id="SSF52129">
    <property type="entry name" value="Caspase-like"/>
    <property type="match status" value="1"/>
</dbReference>
<dbReference type="GO" id="GO:0006508">
    <property type="term" value="P:proteolysis"/>
    <property type="evidence" value="ECO:0007669"/>
    <property type="project" value="InterPro"/>
</dbReference>
<accession>A0A815CMG2</accession>